<reference evidence="1" key="1">
    <citation type="submission" date="2019-08" db="EMBL/GenBank/DDBJ databases">
        <authorList>
            <person name="Kucharzyk K."/>
            <person name="Murdoch R.W."/>
            <person name="Higgins S."/>
            <person name="Loffler F."/>
        </authorList>
    </citation>
    <scope>NUCLEOTIDE SEQUENCE</scope>
</reference>
<sequence length="79" mass="9222">MPKWAARIWLEVTGVRVERLQQITEEDAKAEGAPMKNSPAAHLTGYRRGFQELWESTDGDWAANPWVWVIDFKRIEKPR</sequence>
<name>A0A645FEA0_9ZZZZ</name>
<protein>
    <recommendedName>
        <fullName evidence="2">ASCH domain-containing protein</fullName>
    </recommendedName>
</protein>
<gene>
    <name evidence="1" type="ORF">SDC9_159616</name>
</gene>
<dbReference type="AlphaFoldDB" id="A0A645FEA0"/>
<comment type="caution">
    <text evidence="1">The sequence shown here is derived from an EMBL/GenBank/DDBJ whole genome shotgun (WGS) entry which is preliminary data.</text>
</comment>
<proteinExistence type="predicted"/>
<accession>A0A645FEA0</accession>
<organism evidence="1">
    <name type="scientific">bioreactor metagenome</name>
    <dbReference type="NCBI Taxonomy" id="1076179"/>
    <lineage>
        <taxon>unclassified sequences</taxon>
        <taxon>metagenomes</taxon>
        <taxon>ecological metagenomes</taxon>
    </lineage>
</organism>
<evidence type="ECO:0000313" key="1">
    <source>
        <dbReference type="EMBL" id="MPN12300.1"/>
    </source>
</evidence>
<dbReference type="EMBL" id="VSSQ01058633">
    <property type="protein sequence ID" value="MPN12300.1"/>
    <property type="molecule type" value="Genomic_DNA"/>
</dbReference>
<evidence type="ECO:0008006" key="2">
    <source>
        <dbReference type="Google" id="ProtNLM"/>
    </source>
</evidence>